<gene>
    <name evidence="1" type="ORF">Pmgp_03833</name>
</gene>
<proteinExistence type="predicted"/>
<dbReference type="EMBL" id="QFFZ01000151">
    <property type="protein sequence ID" value="TEB05127.1"/>
    <property type="molecule type" value="Genomic_DNA"/>
</dbReference>
<evidence type="ECO:0000313" key="2">
    <source>
        <dbReference type="Proteomes" id="UP000297597"/>
    </source>
</evidence>
<protein>
    <submittedName>
        <fullName evidence="1">Uncharacterized protein</fullName>
    </submittedName>
</protein>
<sequence length="184" mass="19854">MPRAWAAMPMRPPSKVDMAILKPCPSPPNRFSLGTRQSFMITSAVSEPRMPILLRCLPMVSPGVSPGRMKALSPLAPLVLSVEANMMKTPATGALEMNILVPFRTYSSPSSTAVLWPEAASVPAPGSVRAKEPKISPLHSGVSHFCFCSSVPYFHKGKLASEVWHSRVNPVVAQAREISSSVMM</sequence>
<organism evidence="1 2">
    <name type="scientific">Pelotomaculum propionicicum</name>
    <dbReference type="NCBI Taxonomy" id="258475"/>
    <lineage>
        <taxon>Bacteria</taxon>
        <taxon>Bacillati</taxon>
        <taxon>Bacillota</taxon>
        <taxon>Clostridia</taxon>
        <taxon>Eubacteriales</taxon>
        <taxon>Desulfotomaculaceae</taxon>
        <taxon>Pelotomaculum</taxon>
    </lineage>
</organism>
<keyword evidence="2" id="KW-1185">Reference proteome</keyword>
<reference evidence="1 2" key="1">
    <citation type="journal article" date="2018" name="Environ. Microbiol.">
        <title>Novel energy conservation strategies and behaviour of Pelotomaculum schinkii driving syntrophic propionate catabolism.</title>
        <authorList>
            <person name="Hidalgo-Ahumada C.A.P."/>
            <person name="Nobu M.K."/>
            <person name="Narihiro T."/>
            <person name="Tamaki H."/>
            <person name="Liu W.T."/>
            <person name="Kamagata Y."/>
            <person name="Stams A.J.M."/>
            <person name="Imachi H."/>
            <person name="Sousa D.Z."/>
        </authorList>
    </citation>
    <scope>NUCLEOTIDE SEQUENCE [LARGE SCALE GENOMIC DNA]</scope>
    <source>
        <strain evidence="1 2">MGP</strain>
    </source>
</reference>
<comment type="caution">
    <text evidence="1">The sequence shown here is derived from an EMBL/GenBank/DDBJ whole genome shotgun (WGS) entry which is preliminary data.</text>
</comment>
<accession>A0A4Y7R8L9</accession>
<dbReference type="Proteomes" id="UP000297597">
    <property type="component" value="Unassembled WGS sequence"/>
</dbReference>
<dbReference type="AlphaFoldDB" id="A0A4Y7R8L9"/>
<evidence type="ECO:0000313" key="1">
    <source>
        <dbReference type="EMBL" id="TEB05127.1"/>
    </source>
</evidence>
<name>A0A4Y7R8L9_9FIRM</name>